<dbReference type="GO" id="GO:0051539">
    <property type="term" value="F:4 iron, 4 sulfur cluster binding"/>
    <property type="evidence" value="ECO:0007669"/>
    <property type="project" value="UniProtKB-KW"/>
</dbReference>
<dbReference type="PANTHER" id="PTHR43498">
    <property type="entry name" value="FERREDOXIN:COB-COM HETERODISULFIDE REDUCTASE SUBUNIT A"/>
    <property type="match status" value="1"/>
</dbReference>
<dbReference type="Proteomes" id="UP000319263">
    <property type="component" value="Chromosome"/>
</dbReference>
<evidence type="ECO:0000256" key="2">
    <source>
        <dbReference type="ARBA" id="ARBA00022723"/>
    </source>
</evidence>
<evidence type="ECO:0000313" key="7">
    <source>
        <dbReference type="Proteomes" id="UP000319263"/>
    </source>
</evidence>
<dbReference type="AlphaFoldDB" id="A0A516PW21"/>
<gene>
    <name evidence="6" type="ORF">FOE78_05165</name>
</gene>
<evidence type="ECO:0000256" key="4">
    <source>
        <dbReference type="ARBA" id="ARBA00023004"/>
    </source>
</evidence>
<dbReference type="Pfam" id="PF12831">
    <property type="entry name" value="FAD_oxidored"/>
    <property type="match status" value="1"/>
</dbReference>
<proteinExistence type="predicted"/>
<name>A0A516PW21_9ACTN</name>
<dbReference type="InterPro" id="IPR036188">
    <property type="entry name" value="FAD/NAD-bd_sf"/>
</dbReference>
<dbReference type="KEGG" id="mik:FOE78_05165"/>
<evidence type="ECO:0000256" key="3">
    <source>
        <dbReference type="ARBA" id="ARBA00023002"/>
    </source>
</evidence>
<evidence type="ECO:0000313" key="6">
    <source>
        <dbReference type="EMBL" id="QDP95386.1"/>
    </source>
</evidence>
<dbReference type="Gene3D" id="3.50.50.60">
    <property type="entry name" value="FAD/NAD(P)-binding domain"/>
    <property type="match status" value="1"/>
</dbReference>
<sequence length="595" mass="63004">MSLTSTTAATAETVECDVAVIGGGLGGIAAALAAAAAGQRVVLTCDQPVLGGQITSQLVPALDEHPYVETFGSSASYRRFRDLIRSRYDGVANPGGGWVSRLCFESSAGLSAIEEMLNPYIATGQLTVLLDISPALVLRDGARISAVELTGAAGIVQVRANMFCDATETGDLLPLSDAAWVVGSEGRDAYGESLAIPGGPRPGAVQSCTVGFVVEHDPDGNYVGQEPPGYRRWRDSQPFTLEIAGADGQTHRYRMFTEGPDGRPPFWTYRRLRDGATLGGRDLALINWSSNDYAARSLIHEPDLAHAEARDLSLSFLHWLRTECPRDDGGHGYPGLRLVPVAAGTPDGLAAQPYVRESRRLRLTQPITEHDLLRRPGHARATQMPDSGGIALYNLDLHARVGYDADSTEAPIANVTSAPFQVPLHALVTDEPANLLMAAKNLAATQVAAGAYRVHNGEWAVGEAAGTLAAQAVARNLAPHALLNHPHERHAVQRALLRGGVPITWIEDIEPDDPLYVPAQLLVTAGGLGQNRAASLRIEPQSVADESDRIALRDAANSLLGGEPVPENALPPAGSSWAEVVRSLAPALDRAVAGT</sequence>
<keyword evidence="4" id="KW-0408">Iron</keyword>
<evidence type="ECO:0000256" key="1">
    <source>
        <dbReference type="ARBA" id="ARBA00022485"/>
    </source>
</evidence>
<dbReference type="GO" id="GO:0046872">
    <property type="term" value="F:metal ion binding"/>
    <property type="evidence" value="ECO:0007669"/>
    <property type="project" value="UniProtKB-KW"/>
</dbReference>
<keyword evidence="5" id="KW-0411">Iron-sulfur</keyword>
<keyword evidence="2" id="KW-0479">Metal-binding</keyword>
<protein>
    <submittedName>
        <fullName evidence="6">FAD-dependent oxidoreductase</fullName>
    </submittedName>
</protein>
<dbReference type="GO" id="GO:0016491">
    <property type="term" value="F:oxidoreductase activity"/>
    <property type="evidence" value="ECO:0007669"/>
    <property type="project" value="UniProtKB-KW"/>
</dbReference>
<dbReference type="OrthoDB" id="615715at2"/>
<dbReference type="PANTHER" id="PTHR43498:SF1">
    <property type="entry name" value="COB--COM HETERODISULFIDE REDUCTASE IRON-SULFUR SUBUNIT A"/>
    <property type="match status" value="1"/>
</dbReference>
<keyword evidence="7" id="KW-1185">Reference proteome</keyword>
<keyword evidence="1" id="KW-0004">4Fe-4S</keyword>
<evidence type="ECO:0000256" key="5">
    <source>
        <dbReference type="ARBA" id="ARBA00023014"/>
    </source>
</evidence>
<accession>A0A516PW21</accession>
<dbReference type="SUPFAM" id="SSF51905">
    <property type="entry name" value="FAD/NAD(P)-binding domain"/>
    <property type="match status" value="1"/>
</dbReference>
<dbReference type="InterPro" id="IPR039650">
    <property type="entry name" value="HdrA-like"/>
</dbReference>
<dbReference type="EMBL" id="CP041692">
    <property type="protein sequence ID" value="QDP95386.1"/>
    <property type="molecule type" value="Genomic_DNA"/>
</dbReference>
<organism evidence="6 7">
    <name type="scientific">Microlunatus elymi</name>
    <dbReference type="NCBI Taxonomy" id="2596828"/>
    <lineage>
        <taxon>Bacteria</taxon>
        <taxon>Bacillati</taxon>
        <taxon>Actinomycetota</taxon>
        <taxon>Actinomycetes</taxon>
        <taxon>Propionibacteriales</taxon>
        <taxon>Propionibacteriaceae</taxon>
        <taxon>Microlunatus</taxon>
    </lineage>
</organism>
<reference evidence="6 7" key="1">
    <citation type="submission" date="2019-07" db="EMBL/GenBank/DDBJ databases">
        <title>Microlunatus dokdonensis sp. nov. isolated from the rhizospheric soil of the wild plant Elymus tsukushiensis.</title>
        <authorList>
            <person name="Ghim S.-Y."/>
            <person name="Hwang Y.-J."/>
            <person name="Son J.-S."/>
            <person name="Shin J.-H."/>
        </authorList>
    </citation>
    <scope>NUCLEOTIDE SEQUENCE [LARGE SCALE GENOMIC DNA]</scope>
    <source>
        <strain evidence="6 7">KUDC0627</strain>
    </source>
</reference>
<dbReference type="RefSeq" id="WP_143985359.1">
    <property type="nucleotide sequence ID" value="NZ_CP041692.1"/>
</dbReference>
<keyword evidence="3" id="KW-0560">Oxidoreductase</keyword>